<dbReference type="PROSITE" id="PS50048">
    <property type="entry name" value="ZN2_CY6_FUNGAL_2"/>
    <property type="match status" value="1"/>
</dbReference>
<dbReference type="PANTHER" id="PTHR38111">
    <property type="entry name" value="ZN(2)-C6 FUNGAL-TYPE DOMAIN-CONTAINING PROTEIN-RELATED"/>
    <property type="match status" value="1"/>
</dbReference>
<accession>A0A6A5WXL3</accession>
<feature type="domain" description="Zn(2)-C6 fungal-type" evidence="2">
    <location>
        <begin position="17"/>
        <end position="44"/>
    </location>
</feature>
<name>A0A6A5WXL3_9PLEO</name>
<dbReference type="Gene3D" id="4.10.240.10">
    <property type="entry name" value="Zn(2)-C6 fungal-type DNA-binding domain"/>
    <property type="match status" value="1"/>
</dbReference>
<evidence type="ECO:0000259" key="2">
    <source>
        <dbReference type="PROSITE" id="PS50048"/>
    </source>
</evidence>
<organism evidence="3 4">
    <name type="scientific">Amniculicola lignicola CBS 123094</name>
    <dbReference type="NCBI Taxonomy" id="1392246"/>
    <lineage>
        <taxon>Eukaryota</taxon>
        <taxon>Fungi</taxon>
        <taxon>Dikarya</taxon>
        <taxon>Ascomycota</taxon>
        <taxon>Pezizomycotina</taxon>
        <taxon>Dothideomycetes</taxon>
        <taxon>Pleosporomycetidae</taxon>
        <taxon>Pleosporales</taxon>
        <taxon>Amniculicolaceae</taxon>
        <taxon>Amniculicola</taxon>
    </lineage>
</organism>
<reference evidence="3" key="1">
    <citation type="journal article" date="2020" name="Stud. Mycol.">
        <title>101 Dothideomycetes genomes: a test case for predicting lifestyles and emergence of pathogens.</title>
        <authorList>
            <person name="Haridas S."/>
            <person name="Albert R."/>
            <person name="Binder M."/>
            <person name="Bloem J."/>
            <person name="Labutti K."/>
            <person name="Salamov A."/>
            <person name="Andreopoulos B."/>
            <person name="Baker S."/>
            <person name="Barry K."/>
            <person name="Bills G."/>
            <person name="Bluhm B."/>
            <person name="Cannon C."/>
            <person name="Castanera R."/>
            <person name="Culley D."/>
            <person name="Daum C."/>
            <person name="Ezra D."/>
            <person name="Gonzalez J."/>
            <person name="Henrissat B."/>
            <person name="Kuo A."/>
            <person name="Liang C."/>
            <person name="Lipzen A."/>
            <person name="Lutzoni F."/>
            <person name="Magnuson J."/>
            <person name="Mondo S."/>
            <person name="Nolan M."/>
            <person name="Ohm R."/>
            <person name="Pangilinan J."/>
            <person name="Park H.-J."/>
            <person name="Ramirez L."/>
            <person name="Alfaro M."/>
            <person name="Sun H."/>
            <person name="Tritt A."/>
            <person name="Yoshinaga Y."/>
            <person name="Zwiers L.-H."/>
            <person name="Turgeon B."/>
            <person name="Goodwin S."/>
            <person name="Spatafora J."/>
            <person name="Crous P."/>
            <person name="Grigoriev I."/>
        </authorList>
    </citation>
    <scope>NUCLEOTIDE SEQUENCE</scope>
    <source>
        <strain evidence="3">CBS 123094</strain>
    </source>
</reference>
<dbReference type="EMBL" id="ML977560">
    <property type="protein sequence ID" value="KAF2006442.1"/>
    <property type="molecule type" value="Genomic_DNA"/>
</dbReference>
<evidence type="ECO:0000256" key="1">
    <source>
        <dbReference type="ARBA" id="ARBA00023242"/>
    </source>
</evidence>
<evidence type="ECO:0000313" key="4">
    <source>
        <dbReference type="Proteomes" id="UP000799779"/>
    </source>
</evidence>
<dbReference type="OrthoDB" id="194358at2759"/>
<keyword evidence="4" id="KW-1185">Reference proteome</keyword>
<dbReference type="InterPro" id="IPR021858">
    <property type="entry name" value="Fun_TF"/>
</dbReference>
<gene>
    <name evidence="3" type="ORF">P154DRAFT_259094</name>
</gene>
<sequence>MPPNVGPYDGRKAKRKRCEACVRRKIKCHGGIPCSTCVRTNRACKPPLKPTSSLVFVGQTERFHTTAPFAPNLLWSSKHDRNLAFFFMSFLPINMLANGRLHVDTALQLLAKSSPALVDAIQALSILHRRQHDQLATSTTRANAICKTTEALEAYGRSVRSVQKQLASSQFQGDTATLWTTFLLGLFELMRDATGENWLSHFLHGTCTMLRLQDVSSLTTSSKHPTHPQTFFLATRIFEIARALIYTEPTFLSDPKWTSALCKLWGNDTTRCSLWHPKEALFDMLPQVSHLGIQTAHFRETLSQQDFEFDPKCLLMQSLAEQGHHLRHLLHQWRTETVIWEQSHSAQSPNSTSSLQPVPDPDLLTAHLYYHAASIYLSGLFDYDSYWQTPSAPHAPILPRSTIVLHVAEILRLSRELLALGVSGVLLFFPLRVAGARAVDGRSRDCVLELLGDTERRGFVVAGSFRGDLLEVWGR</sequence>
<dbReference type="Pfam" id="PF11951">
    <property type="entry name" value="Fungal_trans_2"/>
    <property type="match status" value="1"/>
</dbReference>
<dbReference type="InterPro" id="IPR036864">
    <property type="entry name" value="Zn2-C6_fun-type_DNA-bd_sf"/>
</dbReference>
<evidence type="ECO:0000313" key="3">
    <source>
        <dbReference type="EMBL" id="KAF2006442.1"/>
    </source>
</evidence>
<dbReference type="InterPro" id="IPR001138">
    <property type="entry name" value="Zn2Cys6_DnaBD"/>
</dbReference>
<dbReference type="GO" id="GO:0000981">
    <property type="term" value="F:DNA-binding transcription factor activity, RNA polymerase II-specific"/>
    <property type="evidence" value="ECO:0007669"/>
    <property type="project" value="InterPro"/>
</dbReference>
<dbReference type="GO" id="GO:0008270">
    <property type="term" value="F:zinc ion binding"/>
    <property type="evidence" value="ECO:0007669"/>
    <property type="project" value="InterPro"/>
</dbReference>
<dbReference type="PANTHER" id="PTHR38111:SF2">
    <property type="entry name" value="FINGER DOMAIN PROTEIN, PUTATIVE (AFU_ORTHOLOGUE AFUA_1G01560)-RELATED"/>
    <property type="match status" value="1"/>
</dbReference>
<protein>
    <recommendedName>
        <fullName evidence="2">Zn(2)-C6 fungal-type domain-containing protein</fullName>
    </recommendedName>
</protein>
<dbReference type="Proteomes" id="UP000799779">
    <property type="component" value="Unassembled WGS sequence"/>
</dbReference>
<dbReference type="CDD" id="cd00067">
    <property type="entry name" value="GAL4"/>
    <property type="match status" value="1"/>
</dbReference>
<keyword evidence="1" id="KW-0539">Nucleus</keyword>
<dbReference type="AlphaFoldDB" id="A0A6A5WXL3"/>
<dbReference type="SUPFAM" id="SSF57701">
    <property type="entry name" value="Zn2/Cys6 DNA-binding domain"/>
    <property type="match status" value="1"/>
</dbReference>
<proteinExistence type="predicted"/>
<dbReference type="InterPro" id="IPR053178">
    <property type="entry name" value="Osmoadaptation_assoc"/>
</dbReference>
<dbReference type="Pfam" id="PF00172">
    <property type="entry name" value="Zn_clus"/>
    <property type="match status" value="1"/>
</dbReference>